<dbReference type="Gene3D" id="2.60.40.10">
    <property type="entry name" value="Immunoglobulins"/>
    <property type="match status" value="1"/>
</dbReference>
<keyword evidence="4" id="KW-1185">Reference proteome</keyword>
<protein>
    <submittedName>
        <fullName evidence="3">Fibronectin type-III repeats protein</fullName>
    </submittedName>
</protein>
<evidence type="ECO:0000256" key="2">
    <source>
        <dbReference type="SAM" id="SignalP"/>
    </source>
</evidence>
<accession>A0A0D5YQE9</accession>
<dbReference type="RefSeq" id="WP_045801267.1">
    <property type="nucleotide sequence ID" value="NZ_CP011071.1"/>
</dbReference>
<feature type="region of interest" description="Disordered" evidence="1">
    <location>
        <begin position="26"/>
        <end position="51"/>
    </location>
</feature>
<dbReference type="AlphaFoldDB" id="A0A0D5YQE9"/>
<dbReference type="Proteomes" id="UP000032726">
    <property type="component" value="Chromosome"/>
</dbReference>
<reference evidence="3 4" key="1">
    <citation type="submission" date="2015-03" db="EMBL/GenBank/DDBJ databases">
        <title>Complete genome sequence of Muricauda lutaonensis CC-HSB-11T, isolated from a coastal hot spring.</title>
        <authorList>
            <person name="Kim K.M."/>
        </authorList>
    </citation>
    <scope>NUCLEOTIDE SEQUENCE [LARGE SCALE GENOMIC DNA]</scope>
    <source>
        <strain evidence="3 4">CC-HSB-11</strain>
    </source>
</reference>
<dbReference type="KEGG" id="mlt:VC82_852"/>
<gene>
    <name evidence="3" type="ORF">VC82_852</name>
</gene>
<dbReference type="HOGENOM" id="CLU_103348_0_0_10"/>
<dbReference type="OrthoDB" id="789771at2"/>
<dbReference type="EMBL" id="CP011071">
    <property type="protein sequence ID" value="AKA34507.1"/>
    <property type="molecule type" value="Genomic_DNA"/>
</dbReference>
<name>A0A0D5YQE9_9FLAO</name>
<dbReference type="InterPro" id="IPR013783">
    <property type="entry name" value="Ig-like_fold"/>
</dbReference>
<dbReference type="PATRIC" id="fig|516051.4.peg.882"/>
<dbReference type="PROSITE" id="PS51257">
    <property type="entry name" value="PROKAR_LIPOPROTEIN"/>
    <property type="match status" value="1"/>
</dbReference>
<organism evidence="3 4">
    <name type="scientific">Flagellimonas lutaonensis</name>
    <dbReference type="NCBI Taxonomy" id="516051"/>
    <lineage>
        <taxon>Bacteria</taxon>
        <taxon>Pseudomonadati</taxon>
        <taxon>Bacteroidota</taxon>
        <taxon>Flavobacteriia</taxon>
        <taxon>Flavobacteriales</taxon>
        <taxon>Flavobacteriaceae</taxon>
        <taxon>Flagellimonas</taxon>
    </lineage>
</organism>
<feature type="chain" id="PRO_5002299891" evidence="2">
    <location>
        <begin position="27"/>
        <end position="248"/>
    </location>
</feature>
<dbReference type="InterPro" id="IPR036116">
    <property type="entry name" value="FN3_sf"/>
</dbReference>
<proteinExistence type="predicted"/>
<sequence>MRLNRFSVLTLFYLLFLAACSSGGSGDDAPPISGGDDDPPPIPAPSSASLVFPEDDTECNTGVIDPNDDTKSTVTFEWNAAQNTDSYSVTVTNLNSGSSFFANSTTTETDIKIDRGVPYEWFVISRAQGTTETATSATFRFYNEGAGIENYAPFPAEAVNPERGANIDAASSVTLEWSASDVDDDIAEYEIFLNGGIEQDPTTSLGTTAETNLPDVPVTSGTTYYWKVKTTDSKGNSSTSEVFEFKVN</sequence>
<keyword evidence="2" id="KW-0732">Signal</keyword>
<evidence type="ECO:0000313" key="3">
    <source>
        <dbReference type="EMBL" id="AKA34507.1"/>
    </source>
</evidence>
<dbReference type="SUPFAM" id="SSF49265">
    <property type="entry name" value="Fibronectin type III"/>
    <property type="match status" value="1"/>
</dbReference>
<dbReference type="STRING" id="516051.VC82_852"/>
<evidence type="ECO:0000256" key="1">
    <source>
        <dbReference type="SAM" id="MobiDB-lite"/>
    </source>
</evidence>
<evidence type="ECO:0000313" key="4">
    <source>
        <dbReference type="Proteomes" id="UP000032726"/>
    </source>
</evidence>
<feature type="signal peptide" evidence="2">
    <location>
        <begin position="1"/>
        <end position="26"/>
    </location>
</feature>